<dbReference type="GeneID" id="85315595"/>
<dbReference type="RefSeq" id="XP_060284070.1">
    <property type="nucleotide sequence ID" value="XM_060432408.1"/>
</dbReference>
<organism evidence="2 3">
    <name type="scientific">Phialemonium atrogriseum</name>
    <dbReference type="NCBI Taxonomy" id="1093897"/>
    <lineage>
        <taxon>Eukaryota</taxon>
        <taxon>Fungi</taxon>
        <taxon>Dikarya</taxon>
        <taxon>Ascomycota</taxon>
        <taxon>Pezizomycotina</taxon>
        <taxon>Sordariomycetes</taxon>
        <taxon>Sordariomycetidae</taxon>
        <taxon>Cephalothecales</taxon>
        <taxon>Cephalothecaceae</taxon>
        <taxon>Phialemonium</taxon>
    </lineage>
</organism>
<proteinExistence type="predicted"/>
<reference evidence="2" key="1">
    <citation type="submission" date="2023-06" db="EMBL/GenBank/DDBJ databases">
        <title>Genome-scale phylogeny and comparative genomics of the fungal order Sordariales.</title>
        <authorList>
            <consortium name="Lawrence Berkeley National Laboratory"/>
            <person name="Hensen N."/>
            <person name="Bonometti L."/>
            <person name="Westerberg I."/>
            <person name="Brannstrom I.O."/>
            <person name="Guillou S."/>
            <person name="Cros-Aarteil S."/>
            <person name="Calhoun S."/>
            <person name="Haridas S."/>
            <person name="Kuo A."/>
            <person name="Mondo S."/>
            <person name="Pangilinan J."/>
            <person name="Riley R."/>
            <person name="Labutti K."/>
            <person name="Andreopoulos B."/>
            <person name="Lipzen A."/>
            <person name="Chen C."/>
            <person name="Yanf M."/>
            <person name="Daum C."/>
            <person name="Ng V."/>
            <person name="Clum A."/>
            <person name="Steindorff A."/>
            <person name="Ohm R."/>
            <person name="Martin F."/>
            <person name="Silar P."/>
            <person name="Natvig D."/>
            <person name="Lalanne C."/>
            <person name="Gautier V."/>
            <person name="Ament-Velasquez S.L."/>
            <person name="Kruys A."/>
            <person name="Hutchinson M.I."/>
            <person name="Powell A.J."/>
            <person name="Barry K."/>
            <person name="Miller A.N."/>
            <person name="Grigoriev I.V."/>
            <person name="Debuchy R."/>
            <person name="Gladieux P."/>
            <person name="Thoren M.H."/>
            <person name="Johannesson H."/>
        </authorList>
    </citation>
    <scope>NUCLEOTIDE SEQUENCE</scope>
    <source>
        <strain evidence="2">8032-3</strain>
    </source>
</reference>
<feature type="transmembrane region" description="Helical" evidence="1">
    <location>
        <begin position="92"/>
        <end position="112"/>
    </location>
</feature>
<evidence type="ECO:0000313" key="2">
    <source>
        <dbReference type="EMBL" id="KAK1767857.1"/>
    </source>
</evidence>
<dbReference type="EMBL" id="MU839007">
    <property type="protein sequence ID" value="KAK1767857.1"/>
    <property type="molecule type" value="Genomic_DNA"/>
</dbReference>
<gene>
    <name evidence="2" type="ORF">QBC33DRAFT_60988</name>
</gene>
<name>A0AAJ0C368_9PEZI</name>
<comment type="caution">
    <text evidence="2">The sequence shown here is derived from an EMBL/GenBank/DDBJ whole genome shotgun (WGS) entry which is preliminary data.</text>
</comment>
<protein>
    <submittedName>
        <fullName evidence="2">Uncharacterized protein</fullName>
    </submittedName>
</protein>
<sequence length="117" mass="12054">VGQGKSRPIDKFARVCLSSREGAPSRAPARDSQSSAVLAMHQDHLMAVARSAGPRVLALPPAPPADLGQVLALVLVGPLAAAFLARLGVTCGAATFLALGHVAMGIYLGGWWDCLGW</sequence>
<feature type="non-terminal residue" evidence="2">
    <location>
        <position position="1"/>
    </location>
</feature>
<dbReference type="AlphaFoldDB" id="A0AAJ0C368"/>
<keyword evidence="1" id="KW-0812">Transmembrane</keyword>
<feature type="transmembrane region" description="Helical" evidence="1">
    <location>
        <begin position="67"/>
        <end position="85"/>
    </location>
</feature>
<evidence type="ECO:0000256" key="1">
    <source>
        <dbReference type="SAM" id="Phobius"/>
    </source>
</evidence>
<evidence type="ECO:0000313" key="3">
    <source>
        <dbReference type="Proteomes" id="UP001244011"/>
    </source>
</evidence>
<accession>A0AAJ0C368</accession>
<feature type="non-terminal residue" evidence="2">
    <location>
        <position position="117"/>
    </location>
</feature>
<keyword evidence="1" id="KW-1133">Transmembrane helix</keyword>
<dbReference type="Proteomes" id="UP001244011">
    <property type="component" value="Unassembled WGS sequence"/>
</dbReference>
<keyword evidence="1" id="KW-0472">Membrane</keyword>
<keyword evidence="3" id="KW-1185">Reference proteome</keyword>